<keyword evidence="4" id="KW-0132">Cell division</keyword>
<keyword evidence="3" id="KW-0963">Cytoplasm</keyword>
<evidence type="ECO:0000256" key="9">
    <source>
        <dbReference type="ARBA" id="ARBA00033158"/>
    </source>
</evidence>
<evidence type="ECO:0000256" key="1">
    <source>
        <dbReference type="ARBA" id="ARBA00004496"/>
    </source>
</evidence>
<dbReference type="GO" id="GO:0043093">
    <property type="term" value="P:FtsZ-dependent cytokinesis"/>
    <property type="evidence" value="ECO:0007669"/>
    <property type="project" value="TreeGrafter"/>
</dbReference>
<reference evidence="11" key="1">
    <citation type="journal article" date="2017" name="Appl. Environ. Microbiol.">
        <title>Genomic analysis of Calderihabitans maritimus KKC1, a thermophilic hydrogenogenic carboxydotrophic bacterium isolated from marine sediment.</title>
        <authorList>
            <person name="Omae K."/>
            <person name="Yoneda Y."/>
            <person name="Fukuyama Y."/>
            <person name="Yoshida T."/>
            <person name="Sako Y."/>
        </authorList>
    </citation>
    <scope>NUCLEOTIDE SEQUENCE [LARGE SCALE GENOMIC DNA]</scope>
    <source>
        <strain evidence="11">KKC1</strain>
    </source>
</reference>
<dbReference type="GO" id="GO:0030428">
    <property type="term" value="C:cell septum"/>
    <property type="evidence" value="ECO:0007669"/>
    <property type="project" value="TreeGrafter"/>
</dbReference>
<accession>A0A1Z5HSL1</accession>
<evidence type="ECO:0000313" key="10">
    <source>
        <dbReference type="EMBL" id="GAW92270.1"/>
    </source>
</evidence>
<dbReference type="GO" id="GO:0032153">
    <property type="term" value="C:cell division site"/>
    <property type="evidence" value="ECO:0007669"/>
    <property type="project" value="TreeGrafter"/>
</dbReference>
<dbReference type="EMBL" id="BDGJ01000065">
    <property type="protein sequence ID" value="GAW92270.1"/>
    <property type="molecule type" value="Genomic_DNA"/>
</dbReference>
<evidence type="ECO:0000256" key="2">
    <source>
        <dbReference type="ARBA" id="ARBA00015195"/>
    </source>
</evidence>
<dbReference type="PANTHER" id="PTHR34981">
    <property type="entry name" value="CELL DIVISION PROTEIN ZAPA"/>
    <property type="match status" value="1"/>
</dbReference>
<dbReference type="SUPFAM" id="SSF102829">
    <property type="entry name" value="Cell division protein ZapA-like"/>
    <property type="match status" value="1"/>
</dbReference>
<evidence type="ECO:0000256" key="6">
    <source>
        <dbReference type="ARBA" id="ARBA00023306"/>
    </source>
</evidence>
<dbReference type="InterPro" id="IPR053712">
    <property type="entry name" value="Bac_CellDiv_Activator"/>
</dbReference>
<comment type="subunit">
    <text evidence="8">Homodimer. Interacts with FtsZ.</text>
</comment>
<dbReference type="GO" id="GO:0000921">
    <property type="term" value="P:septin ring assembly"/>
    <property type="evidence" value="ECO:0007669"/>
    <property type="project" value="TreeGrafter"/>
</dbReference>
<dbReference type="InterPro" id="IPR036192">
    <property type="entry name" value="Cell_div_ZapA-like_sf"/>
</dbReference>
<dbReference type="InterPro" id="IPR007838">
    <property type="entry name" value="Cell_div_ZapA-like"/>
</dbReference>
<gene>
    <name evidence="10" type="ORF">KKC1_14260</name>
</gene>
<organism evidence="10 11">
    <name type="scientific">Calderihabitans maritimus</name>
    <dbReference type="NCBI Taxonomy" id="1246530"/>
    <lineage>
        <taxon>Bacteria</taxon>
        <taxon>Bacillati</taxon>
        <taxon>Bacillota</taxon>
        <taxon>Clostridia</taxon>
        <taxon>Neomoorellales</taxon>
        <taxon>Calderihabitantaceae</taxon>
        <taxon>Calderihabitans</taxon>
    </lineage>
</organism>
<sequence length="96" mass="10789">MAMDQEQGQKSRVTVNIRGRDYTVRAAASPEYILKLAAYVDEKMKKIEEKNKLLSPYKVAVLAALNIADDLAKLQKDYDDLVKMIEEAKKAGSVNE</sequence>
<dbReference type="AlphaFoldDB" id="A0A1Z5HSL1"/>
<evidence type="ECO:0000256" key="3">
    <source>
        <dbReference type="ARBA" id="ARBA00022490"/>
    </source>
</evidence>
<evidence type="ECO:0000256" key="7">
    <source>
        <dbReference type="ARBA" id="ARBA00024910"/>
    </source>
</evidence>
<name>A0A1Z5HSL1_9FIRM</name>
<dbReference type="GO" id="GO:0005829">
    <property type="term" value="C:cytosol"/>
    <property type="evidence" value="ECO:0007669"/>
    <property type="project" value="TreeGrafter"/>
</dbReference>
<protein>
    <recommendedName>
        <fullName evidence="2">Cell division protein ZapA</fullName>
    </recommendedName>
    <alternativeName>
        <fullName evidence="9">Z ring-associated protein ZapA</fullName>
    </alternativeName>
</protein>
<evidence type="ECO:0000313" key="11">
    <source>
        <dbReference type="Proteomes" id="UP000197032"/>
    </source>
</evidence>
<keyword evidence="11" id="KW-1185">Reference proteome</keyword>
<dbReference type="Gene3D" id="6.10.250.790">
    <property type="match status" value="1"/>
</dbReference>
<dbReference type="GO" id="GO:0000917">
    <property type="term" value="P:division septum assembly"/>
    <property type="evidence" value="ECO:0007669"/>
    <property type="project" value="UniProtKB-KW"/>
</dbReference>
<comment type="caution">
    <text evidence="10">The sequence shown here is derived from an EMBL/GenBank/DDBJ whole genome shotgun (WGS) entry which is preliminary data.</text>
</comment>
<comment type="subcellular location">
    <subcellularLocation>
        <location evidence="1">Cytoplasm</location>
    </subcellularLocation>
</comment>
<evidence type="ECO:0000256" key="4">
    <source>
        <dbReference type="ARBA" id="ARBA00022618"/>
    </source>
</evidence>
<proteinExistence type="predicted"/>
<dbReference type="Proteomes" id="UP000197032">
    <property type="component" value="Unassembled WGS sequence"/>
</dbReference>
<evidence type="ECO:0000256" key="8">
    <source>
        <dbReference type="ARBA" id="ARBA00026068"/>
    </source>
</evidence>
<dbReference type="Pfam" id="PF05164">
    <property type="entry name" value="ZapA"/>
    <property type="match status" value="1"/>
</dbReference>
<keyword evidence="6" id="KW-0131">Cell cycle</keyword>
<evidence type="ECO:0000256" key="5">
    <source>
        <dbReference type="ARBA" id="ARBA00023210"/>
    </source>
</evidence>
<keyword evidence="5" id="KW-0717">Septation</keyword>
<comment type="function">
    <text evidence="7">Activator of cell division through the inhibition of FtsZ GTPase activity, therefore promoting FtsZ assembly into bundles of protofilaments necessary for the formation of the division Z ring. It is recruited early at mid-cell but it is not essential for cell division.</text>
</comment>
<dbReference type="PANTHER" id="PTHR34981:SF1">
    <property type="entry name" value="CELL DIVISION PROTEIN ZAPA"/>
    <property type="match status" value="1"/>
</dbReference>